<keyword evidence="2" id="KW-1185">Reference proteome</keyword>
<evidence type="ECO:0000313" key="1">
    <source>
        <dbReference type="EMBL" id="PKA47256.1"/>
    </source>
</evidence>
<evidence type="ECO:0000313" key="2">
    <source>
        <dbReference type="Proteomes" id="UP000236161"/>
    </source>
</evidence>
<proteinExistence type="predicted"/>
<dbReference type="PANTHER" id="PTHR35317">
    <property type="entry name" value="OS04G0629600 PROTEIN"/>
    <property type="match status" value="1"/>
</dbReference>
<accession>A0A2H9ZVG6</accession>
<organism evidence="1 2">
    <name type="scientific">Apostasia shenzhenica</name>
    <dbReference type="NCBI Taxonomy" id="1088818"/>
    <lineage>
        <taxon>Eukaryota</taxon>
        <taxon>Viridiplantae</taxon>
        <taxon>Streptophyta</taxon>
        <taxon>Embryophyta</taxon>
        <taxon>Tracheophyta</taxon>
        <taxon>Spermatophyta</taxon>
        <taxon>Magnoliopsida</taxon>
        <taxon>Liliopsida</taxon>
        <taxon>Asparagales</taxon>
        <taxon>Orchidaceae</taxon>
        <taxon>Apostasioideae</taxon>
        <taxon>Apostasia</taxon>
    </lineage>
</organism>
<evidence type="ECO:0008006" key="3">
    <source>
        <dbReference type="Google" id="ProtNLM"/>
    </source>
</evidence>
<dbReference type="AlphaFoldDB" id="A0A2H9ZVG6"/>
<name>A0A2H9ZVG6_9ASPA</name>
<reference evidence="1 2" key="1">
    <citation type="journal article" date="2017" name="Nature">
        <title>The Apostasia genome and the evolution of orchids.</title>
        <authorList>
            <person name="Zhang G.Q."/>
            <person name="Liu K.W."/>
            <person name="Li Z."/>
            <person name="Lohaus R."/>
            <person name="Hsiao Y.Y."/>
            <person name="Niu S.C."/>
            <person name="Wang J.Y."/>
            <person name="Lin Y.C."/>
            <person name="Xu Q."/>
            <person name="Chen L.J."/>
            <person name="Yoshida K."/>
            <person name="Fujiwara S."/>
            <person name="Wang Z.W."/>
            <person name="Zhang Y.Q."/>
            <person name="Mitsuda N."/>
            <person name="Wang M."/>
            <person name="Liu G.H."/>
            <person name="Pecoraro L."/>
            <person name="Huang H.X."/>
            <person name="Xiao X.J."/>
            <person name="Lin M."/>
            <person name="Wu X.Y."/>
            <person name="Wu W.L."/>
            <person name="Chen Y.Y."/>
            <person name="Chang S.B."/>
            <person name="Sakamoto S."/>
            <person name="Ohme-Takagi M."/>
            <person name="Yagi M."/>
            <person name="Zeng S.J."/>
            <person name="Shen C.Y."/>
            <person name="Yeh C.M."/>
            <person name="Luo Y.B."/>
            <person name="Tsai W.C."/>
            <person name="Van de Peer Y."/>
            <person name="Liu Z.J."/>
        </authorList>
    </citation>
    <scope>NUCLEOTIDE SEQUENCE [LARGE SCALE GENOMIC DNA]</scope>
    <source>
        <strain evidence="2">cv. Shenzhen</strain>
        <tissue evidence="1">Stem</tissue>
    </source>
</reference>
<dbReference type="STRING" id="1088818.A0A2H9ZVG6"/>
<dbReference type="Pfam" id="PF14223">
    <property type="entry name" value="Retrotran_gag_2"/>
    <property type="match status" value="1"/>
</dbReference>
<protein>
    <recommendedName>
        <fullName evidence="3">DUF4219 domain-containing protein</fullName>
    </recommendedName>
</protein>
<dbReference type="PANTHER" id="PTHR35317:SF35">
    <property type="entry name" value="DUF4219 DOMAIN-CONTAINING PROTEIN"/>
    <property type="match status" value="1"/>
</dbReference>
<gene>
    <name evidence="1" type="ORF">AXF42_Ash017201</name>
</gene>
<dbReference type="Proteomes" id="UP000236161">
    <property type="component" value="Unassembled WGS sequence"/>
</dbReference>
<dbReference type="OrthoDB" id="8063676at2759"/>
<dbReference type="EMBL" id="KZ453531">
    <property type="protein sequence ID" value="PKA47256.1"/>
    <property type="molecule type" value="Genomic_DNA"/>
</dbReference>
<sequence length="149" mass="17258">MATLNGNLLNVSQSLVPFFNGECFEFWKIKMRTFFQSQDLWELVSNGYVEPIDGEFHLTTQQRAELKETRKKDLKALSILPQTVHDSIFSMIAEAINAKEAWTILETEYQGTNKVITVNLQNLRRDFENLVMNDSESVQEFSSRVKCSR</sequence>